<comment type="cofactor">
    <cofactor evidence="1">
        <name>[4Fe-4S] cluster</name>
        <dbReference type="ChEBI" id="CHEBI:49883"/>
    </cofactor>
</comment>
<evidence type="ECO:0000256" key="1">
    <source>
        <dbReference type="ARBA" id="ARBA00001966"/>
    </source>
</evidence>
<evidence type="ECO:0000256" key="6">
    <source>
        <dbReference type="ARBA" id="ARBA00023002"/>
    </source>
</evidence>
<dbReference type="GO" id="GO:0051539">
    <property type="term" value="F:4 iron, 4 sulfur cluster binding"/>
    <property type="evidence" value="ECO:0007669"/>
    <property type="project" value="UniProtKB-KW"/>
</dbReference>
<organism evidence="11 12">
    <name type="scientific">Gordonia otitidis (strain DSM 44809 / CCUG 52243 / JCM 12355 / NBRC 100426 / IFM 10032)</name>
    <dbReference type="NCBI Taxonomy" id="1108044"/>
    <lineage>
        <taxon>Bacteria</taxon>
        <taxon>Bacillati</taxon>
        <taxon>Actinomycetota</taxon>
        <taxon>Actinomycetes</taxon>
        <taxon>Mycobacteriales</taxon>
        <taxon>Gordoniaceae</taxon>
        <taxon>Gordonia</taxon>
    </lineage>
</organism>
<evidence type="ECO:0000256" key="3">
    <source>
        <dbReference type="ARBA" id="ARBA00010312"/>
    </source>
</evidence>
<keyword evidence="6" id="KW-0560">Oxidoreductase</keyword>
<keyword evidence="8" id="KW-0411">Iron-sulfur</keyword>
<evidence type="ECO:0000256" key="9">
    <source>
        <dbReference type="SAM" id="MobiDB-lite"/>
    </source>
</evidence>
<reference evidence="11" key="1">
    <citation type="submission" date="2012-02" db="EMBL/GenBank/DDBJ databases">
        <title>Whole genome shotgun sequence of Gordonia otitidis NBRC 100426.</title>
        <authorList>
            <person name="Yoshida I."/>
            <person name="Hosoyama A."/>
            <person name="Tsuchikane K."/>
            <person name="Katsumata H."/>
            <person name="Yamazaki S."/>
            <person name="Fujita N."/>
        </authorList>
    </citation>
    <scope>NUCLEOTIDE SEQUENCE [LARGE SCALE GENOMIC DNA]</scope>
    <source>
        <strain evidence="11">NBRC 100426</strain>
    </source>
</reference>
<keyword evidence="12" id="KW-1185">Reference proteome</keyword>
<dbReference type="STRING" id="1108044.GOOTI_256_00080"/>
<dbReference type="Pfam" id="PF04879">
    <property type="entry name" value="Molybdop_Fe4S4"/>
    <property type="match status" value="1"/>
</dbReference>
<dbReference type="Proteomes" id="UP000005038">
    <property type="component" value="Unassembled WGS sequence"/>
</dbReference>
<evidence type="ECO:0000256" key="7">
    <source>
        <dbReference type="ARBA" id="ARBA00023004"/>
    </source>
</evidence>
<sequence>MPSFSPLEWPVFRQLRTGDKYGRGPAVQSPRTRATESRTATADRVVQSVCPFCAVGCGQKVYVKDDRVIQIEGDPDSPISRGRLCPKGASSEQLVNNPMRQRTIRYRAPYAAEWTDLDLDTAIDMIADRFVESRRRTWQDTDDQGRVLRRTMGIASLGGATLDNEENYLIKKLFTAAGAIQIENQARI</sequence>
<dbReference type="Gene3D" id="2.20.25.90">
    <property type="entry name" value="ADC-like domains"/>
    <property type="match status" value="1"/>
</dbReference>
<protein>
    <submittedName>
        <fullName evidence="11">Formate dehydrogenase major subunit</fullName>
    </submittedName>
</protein>
<dbReference type="PROSITE" id="PS51669">
    <property type="entry name" value="4FE4S_MOW_BIS_MGD"/>
    <property type="match status" value="1"/>
</dbReference>
<dbReference type="InterPro" id="IPR006963">
    <property type="entry name" value="Mopterin_OxRdtase_4Fe-4S_dom"/>
</dbReference>
<dbReference type="EMBL" id="BAFB01000256">
    <property type="protein sequence ID" value="GAB37041.1"/>
    <property type="molecule type" value="Genomic_DNA"/>
</dbReference>
<evidence type="ECO:0000259" key="10">
    <source>
        <dbReference type="PROSITE" id="PS51669"/>
    </source>
</evidence>
<dbReference type="SMART" id="SM00926">
    <property type="entry name" value="Molybdop_Fe4S4"/>
    <property type="match status" value="1"/>
</dbReference>
<gene>
    <name evidence="11" type="ORF">GOOTI_256_00080</name>
</gene>
<evidence type="ECO:0000256" key="5">
    <source>
        <dbReference type="ARBA" id="ARBA00022723"/>
    </source>
</evidence>
<keyword evidence="4" id="KW-0004">4Fe-4S</keyword>
<evidence type="ECO:0000313" key="11">
    <source>
        <dbReference type="EMBL" id="GAB37041.1"/>
    </source>
</evidence>
<dbReference type="SUPFAM" id="SSF53706">
    <property type="entry name" value="Formate dehydrogenase/DMSO reductase, domains 1-3"/>
    <property type="match status" value="1"/>
</dbReference>
<name>H5TU83_GORO1</name>
<dbReference type="Gene3D" id="3.40.50.740">
    <property type="match status" value="1"/>
</dbReference>
<dbReference type="PANTHER" id="PTHR43598">
    <property type="entry name" value="TUNGSTEN-CONTAINING FORMYLMETHANOFURAN DEHYDROGENASE 2 SUBUNIT B"/>
    <property type="match status" value="1"/>
</dbReference>
<comment type="subcellular location">
    <subcellularLocation>
        <location evidence="2">Cell envelope</location>
    </subcellularLocation>
</comment>
<feature type="region of interest" description="Disordered" evidence="9">
    <location>
        <begin position="20"/>
        <end position="39"/>
    </location>
</feature>
<keyword evidence="5" id="KW-0479">Metal-binding</keyword>
<dbReference type="OrthoDB" id="7376058at2"/>
<accession>H5TU83</accession>
<feature type="domain" description="4Fe-4S Mo/W bis-MGD-type" evidence="10">
    <location>
        <begin position="43"/>
        <end position="99"/>
    </location>
</feature>
<dbReference type="AlphaFoldDB" id="H5TU83"/>
<comment type="similarity">
    <text evidence="3">Belongs to the prokaryotic molybdopterin-containing oxidoreductase family.</text>
</comment>
<dbReference type="GO" id="GO:0009061">
    <property type="term" value="P:anaerobic respiration"/>
    <property type="evidence" value="ECO:0007669"/>
    <property type="project" value="TreeGrafter"/>
</dbReference>
<dbReference type="GO" id="GO:0030313">
    <property type="term" value="C:cell envelope"/>
    <property type="evidence" value="ECO:0007669"/>
    <property type="project" value="UniProtKB-SubCell"/>
</dbReference>
<dbReference type="GO" id="GO:0016491">
    <property type="term" value="F:oxidoreductase activity"/>
    <property type="evidence" value="ECO:0007669"/>
    <property type="project" value="UniProtKB-KW"/>
</dbReference>
<evidence type="ECO:0000256" key="2">
    <source>
        <dbReference type="ARBA" id="ARBA00004196"/>
    </source>
</evidence>
<dbReference type="PANTHER" id="PTHR43598:SF1">
    <property type="entry name" value="FORMATE DEHYDROGENASE-O MAJOR SUBUNIT"/>
    <property type="match status" value="1"/>
</dbReference>
<proteinExistence type="inferred from homology"/>
<evidence type="ECO:0000256" key="8">
    <source>
        <dbReference type="ARBA" id="ARBA00023014"/>
    </source>
</evidence>
<keyword evidence="7" id="KW-0408">Iron</keyword>
<evidence type="ECO:0000256" key="4">
    <source>
        <dbReference type="ARBA" id="ARBA00022485"/>
    </source>
</evidence>
<dbReference type="GO" id="GO:0030151">
    <property type="term" value="F:molybdenum ion binding"/>
    <property type="evidence" value="ECO:0007669"/>
    <property type="project" value="TreeGrafter"/>
</dbReference>
<dbReference type="GO" id="GO:0009055">
    <property type="term" value="F:electron transfer activity"/>
    <property type="evidence" value="ECO:0007669"/>
    <property type="project" value="TreeGrafter"/>
</dbReference>
<comment type="caution">
    <text evidence="11">The sequence shown here is derived from an EMBL/GenBank/DDBJ whole genome shotgun (WGS) entry which is preliminary data.</text>
</comment>
<evidence type="ECO:0000313" key="12">
    <source>
        <dbReference type="Proteomes" id="UP000005038"/>
    </source>
</evidence>